<comment type="caution">
    <text evidence="2">The sequence shown here is derived from an EMBL/GenBank/DDBJ whole genome shotgun (WGS) entry which is preliminary data.</text>
</comment>
<dbReference type="InterPro" id="IPR008974">
    <property type="entry name" value="TRAF-like"/>
</dbReference>
<feature type="domain" description="MATH" evidence="1">
    <location>
        <begin position="23"/>
        <end position="76"/>
    </location>
</feature>
<keyword evidence="3" id="KW-1185">Reference proteome</keyword>
<dbReference type="CDD" id="cd00121">
    <property type="entry name" value="MATH"/>
    <property type="match status" value="1"/>
</dbReference>
<reference evidence="2" key="1">
    <citation type="journal article" date="2018" name="DNA Res.">
        <title>Multiple hybrid de novo genome assembly of finger millet, an orphan allotetraploid crop.</title>
        <authorList>
            <person name="Hatakeyama M."/>
            <person name="Aluri S."/>
            <person name="Balachadran M.T."/>
            <person name="Sivarajan S.R."/>
            <person name="Patrignani A."/>
            <person name="Gruter S."/>
            <person name="Poveda L."/>
            <person name="Shimizu-Inatsugi R."/>
            <person name="Baeten J."/>
            <person name="Francoijs K.J."/>
            <person name="Nataraja K.N."/>
            <person name="Reddy Y.A.N."/>
            <person name="Phadnis S."/>
            <person name="Ravikumar R.L."/>
            <person name="Schlapbach R."/>
            <person name="Sreeman S.M."/>
            <person name="Shimizu K.K."/>
        </authorList>
    </citation>
    <scope>NUCLEOTIDE SEQUENCE</scope>
</reference>
<gene>
    <name evidence="2" type="primary">ga27626</name>
    <name evidence="2" type="ORF">PR202_ga27626</name>
</gene>
<protein>
    <recommendedName>
        <fullName evidence="1">MATH domain-containing protein</fullName>
    </recommendedName>
</protein>
<evidence type="ECO:0000259" key="1">
    <source>
        <dbReference type="Pfam" id="PF22486"/>
    </source>
</evidence>
<sequence>MASEDQVKETISRGTTETAIGVHTFEIVGYSLKKGIGAGKSFKSGTFTIGGYTWMLRFCPNGLTKNSQHSWLHLELSGARVVLGNGDRSASFQMESEQYLESSGYIKDDSLTIRCEITVIKETTLSPTILVSSEMIAVPPPDITAHLQKLFVIKPPYHGDGSIPGSPSDGDTRCDAQ</sequence>
<dbReference type="Pfam" id="PF22486">
    <property type="entry name" value="MATH_2"/>
    <property type="match status" value="1"/>
</dbReference>
<dbReference type="PANTHER" id="PTHR26379">
    <property type="entry name" value="BTB/POZ AND MATH DOMAIN-CONTAINING PROTEIN 1"/>
    <property type="match status" value="1"/>
</dbReference>
<evidence type="ECO:0000313" key="2">
    <source>
        <dbReference type="EMBL" id="GJN09605.1"/>
    </source>
</evidence>
<dbReference type="Proteomes" id="UP001054889">
    <property type="component" value="Unassembled WGS sequence"/>
</dbReference>
<reference evidence="2" key="2">
    <citation type="submission" date="2021-12" db="EMBL/GenBank/DDBJ databases">
        <title>Resequencing data analysis of finger millet.</title>
        <authorList>
            <person name="Hatakeyama M."/>
            <person name="Aluri S."/>
            <person name="Balachadran M.T."/>
            <person name="Sivarajan S.R."/>
            <person name="Poveda L."/>
            <person name="Shimizu-Inatsugi R."/>
            <person name="Schlapbach R."/>
            <person name="Sreeman S.M."/>
            <person name="Shimizu K.K."/>
        </authorList>
    </citation>
    <scope>NUCLEOTIDE SEQUENCE</scope>
</reference>
<organism evidence="2 3">
    <name type="scientific">Eleusine coracana subsp. coracana</name>
    <dbReference type="NCBI Taxonomy" id="191504"/>
    <lineage>
        <taxon>Eukaryota</taxon>
        <taxon>Viridiplantae</taxon>
        <taxon>Streptophyta</taxon>
        <taxon>Embryophyta</taxon>
        <taxon>Tracheophyta</taxon>
        <taxon>Spermatophyta</taxon>
        <taxon>Magnoliopsida</taxon>
        <taxon>Liliopsida</taxon>
        <taxon>Poales</taxon>
        <taxon>Poaceae</taxon>
        <taxon>PACMAD clade</taxon>
        <taxon>Chloridoideae</taxon>
        <taxon>Cynodonteae</taxon>
        <taxon>Eleusininae</taxon>
        <taxon>Eleusine</taxon>
    </lineage>
</organism>
<dbReference type="InterPro" id="IPR002083">
    <property type="entry name" value="MATH/TRAF_dom"/>
</dbReference>
<proteinExistence type="predicted"/>
<name>A0AAV5DGK4_ELECO</name>
<accession>A0AAV5DGK4</accession>
<dbReference type="EMBL" id="BQKI01000016">
    <property type="protein sequence ID" value="GJN09605.1"/>
    <property type="molecule type" value="Genomic_DNA"/>
</dbReference>
<dbReference type="Gene3D" id="2.60.210.10">
    <property type="entry name" value="Apoptosis, Tumor Necrosis Factor Receptor Associated Protein 2, Chain A"/>
    <property type="match status" value="1"/>
</dbReference>
<dbReference type="AlphaFoldDB" id="A0AAV5DGK4"/>
<dbReference type="SUPFAM" id="SSF49599">
    <property type="entry name" value="TRAF domain-like"/>
    <property type="match status" value="1"/>
</dbReference>
<dbReference type="InterPro" id="IPR045005">
    <property type="entry name" value="BPM1-6"/>
</dbReference>
<dbReference type="GO" id="GO:0016567">
    <property type="term" value="P:protein ubiquitination"/>
    <property type="evidence" value="ECO:0007669"/>
    <property type="project" value="InterPro"/>
</dbReference>
<evidence type="ECO:0000313" key="3">
    <source>
        <dbReference type="Proteomes" id="UP001054889"/>
    </source>
</evidence>
<dbReference type="PANTHER" id="PTHR26379:SF433">
    <property type="entry name" value="OS08G0226800 PROTEIN"/>
    <property type="match status" value="1"/>
</dbReference>